<evidence type="ECO:0000259" key="2">
    <source>
        <dbReference type="PROSITE" id="PS51462"/>
    </source>
</evidence>
<dbReference type="Pfam" id="PF00293">
    <property type="entry name" value="NUDIX"/>
    <property type="match status" value="1"/>
</dbReference>
<dbReference type="InterPro" id="IPR013078">
    <property type="entry name" value="His_Pase_superF_clade-1"/>
</dbReference>
<comment type="caution">
    <text evidence="3">The sequence shown here is derived from an EMBL/GenBank/DDBJ whole genome shotgun (WGS) entry which is preliminary data.</text>
</comment>
<feature type="domain" description="Nudix hydrolase" evidence="2">
    <location>
        <begin position="14"/>
        <end position="146"/>
    </location>
</feature>
<dbReference type="InterPro" id="IPR000086">
    <property type="entry name" value="NUDIX_hydrolase_dom"/>
</dbReference>
<evidence type="ECO:0000313" key="4">
    <source>
        <dbReference type="Proteomes" id="UP000677913"/>
    </source>
</evidence>
<organism evidence="3 4">
    <name type="scientific">Actinocrinis puniceicyclus</name>
    <dbReference type="NCBI Taxonomy" id="977794"/>
    <lineage>
        <taxon>Bacteria</taxon>
        <taxon>Bacillati</taxon>
        <taxon>Actinomycetota</taxon>
        <taxon>Actinomycetes</taxon>
        <taxon>Catenulisporales</taxon>
        <taxon>Actinospicaceae</taxon>
        <taxon>Actinocrinis</taxon>
    </lineage>
</organism>
<accession>A0A8J8BBB6</accession>
<dbReference type="PANTHER" id="PTHR21340:SF0">
    <property type="entry name" value="BIS(5'-NUCLEOSYL)-TETRAPHOSPHATASE [ASYMMETRICAL]"/>
    <property type="match status" value="1"/>
</dbReference>
<dbReference type="SMART" id="SM00855">
    <property type="entry name" value="PGAM"/>
    <property type="match status" value="1"/>
</dbReference>
<dbReference type="RefSeq" id="WP_211464791.1">
    <property type="nucleotide sequence ID" value="NZ_JAGSXH010000009.1"/>
</dbReference>
<dbReference type="AlphaFoldDB" id="A0A8J8BBB6"/>
<name>A0A8J8BBB6_9ACTN</name>
<dbReference type="InterPro" id="IPR029033">
    <property type="entry name" value="His_PPase_superfam"/>
</dbReference>
<reference evidence="3" key="1">
    <citation type="submission" date="2021-04" db="EMBL/GenBank/DDBJ databases">
        <title>Genome based classification of Actinospica acidithermotolerans sp. nov., an actinobacterium isolated from an Indonesian hot spring.</title>
        <authorList>
            <person name="Kusuma A.B."/>
            <person name="Putra K.E."/>
            <person name="Nafisah S."/>
            <person name="Loh J."/>
            <person name="Nouioui I."/>
            <person name="Goodfellow M."/>
        </authorList>
    </citation>
    <scope>NUCLEOTIDE SEQUENCE</scope>
    <source>
        <strain evidence="3">DSM 45618</strain>
    </source>
</reference>
<dbReference type="CDD" id="cd03673">
    <property type="entry name" value="NUDIX_Ap6A_hydrolase"/>
    <property type="match status" value="1"/>
</dbReference>
<dbReference type="Gene3D" id="3.90.79.10">
    <property type="entry name" value="Nucleoside Triphosphate Pyrophosphohydrolase"/>
    <property type="match status" value="1"/>
</dbReference>
<evidence type="ECO:0000313" key="3">
    <source>
        <dbReference type="EMBL" id="MBS2962290.1"/>
    </source>
</evidence>
<protein>
    <submittedName>
        <fullName evidence="3">NUDIX hydrolase</fullName>
    </submittedName>
</protein>
<evidence type="ECO:0000256" key="1">
    <source>
        <dbReference type="ARBA" id="ARBA00022801"/>
    </source>
</evidence>
<dbReference type="PROSITE" id="PS00893">
    <property type="entry name" value="NUDIX_BOX"/>
    <property type="match status" value="1"/>
</dbReference>
<dbReference type="Pfam" id="PF00300">
    <property type="entry name" value="His_Phos_1"/>
    <property type="match status" value="1"/>
</dbReference>
<dbReference type="EMBL" id="JAGSXH010000009">
    <property type="protein sequence ID" value="MBS2962290.1"/>
    <property type="molecule type" value="Genomic_DNA"/>
</dbReference>
<dbReference type="GO" id="GO:0006167">
    <property type="term" value="P:AMP biosynthetic process"/>
    <property type="evidence" value="ECO:0007669"/>
    <property type="project" value="TreeGrafter"/>
</dbReference>
<proteinExistence type="predicted"/>
<dbReference type="PROSITE" id="PS51462">
    <property type="entry name" value="NUDIX"/>
    <property type="match status" value="1"/>
</dbReference>
<dbReference type="GO" id="GO:0006754">
    <property type="term" value="P:ATP biosynthetic process"/>
    <property type="evidence" value="ECO:0007669"/>
    <property type="project" value="TreeGrafter"/>
</dbReference>
<dbReference type="GO" id="GO:0004081">
    <property type="term" value="F:bis(5'-nucleosyl)-tetraphosphatase (asymmetrical) activity"/>
    <property type="evidence" value="ECO:0007669"/>
    <property type="project" value="TreeGrafter"/>
</dbReference>
<dbReference type="PANTHER" id="PTHR21340">
    <property type="entry name" value="DIADENOSINE 5,5-P1,P4-TETRAPHOSPHATE PYROPHOSPHOHYDROLASE MUTT"/>
    <property type="match status" value="1"/>
</dbReference>
<dbReference type="CDD" id="cd07067">
    <property type="entry name" value="HP_PGM_like"/>
    <property type="match status" value="1"/>
</dbReference>
<dbReference type="InterPro" id="IPR051325">
    <property type="entry name" value="Nudix_hydrolase_domain"/>
</dbReference>
<dbReference type="Proteomes" id="UP000677913">
    <property type="component" value="Unassembled WGS sequence"/>
</dbReference>
<gene>
    <name evidence="3" type="ORF">KGA66_04480</name>
</gene>
<dbReference type="Gene3D" id="3.40.50.1240">
    <property type="entry name" value="Phosphoglycerate mutase-like"/>
    <property type="match status" value="1"/>
</dbReference>
<sequence length="335" mass="36357">MALTRIHSATTVDKPIQAAGAVLWRPGPDGPEVALIHRPRYDDWSLPKGKVDPGEHALQTAVREVFEETGQRIQLGRRLPAVSYRLVGGGSKRVRYWVGRAVPDDERWGRFSPNHEVDQLEWLAPAAALARLSRPLDAAVLTAFLAKPAVTVPIVLLRHGTAQKRSADYFDDLVRPLAAVGHTQAETMAGLLPSYGPLRVVSSPAVRCVDTVRPYARTQQVSMDIDPALSEPAHAAEPDAIARWIHALIAEVQPTVLCSHREVLDAMLVAALERSGRTPTVNGRPWSTRRAERLLGPGHGGGKLKPGCAWVLHVAPPAPGSRSTPGLIAVDRLRL</sequence>
<keyword evidence="4" id="KW-1185">Reference proteome</keyword>
<keyword evidence="1 3" id="KW-0378">Hydrolase</keyword>
<dbReference type="InterPro" id="IPR020084">
    <property type="entry name" value="NUDIX_hydrolase_CS"/>
</dbReference>
<dbReference type="InterPro" id="IPR015797">
    <property type="entry name" value="NUDIX_hydrolase-like_dom_sf"/>
</dbReference>
<dbReference type="SUPFAM" id="SSF55811">
    <property type="entry name" value="Nudix"/>
    <property type="match status" value="1"/>
</dbReference>
<dbReference type="SUPFAM" id="SSF53254">
    <property type="entry name" value="Phosphoglycerate mutase-like"/>
    <property type="match status" value="1"/>
</dbReference>